<name>A0AAV9Y085_9CRYT</name>
<comment type="caution">
    <text evidence="1">The sequence shown here is derived from an EMBL/GenBank/DDBJ whole genome shotgun (WGS) entry which is preliminary data.</text>
</comment>
<accession>A0AAV9Y085</accession>
<gene>
    <name evidence="1" type="ORF">RS030_213418</name>
</gene>
<protein>
    <recommendedName>
        <fullName evidence="3">HEAT repeat-containing protein 1</fullName>
    </recommendedName>
</protein>
<proteinExistence type="predicted"/>
<evidence type="ECO:0000313" key="2">
    <source>
        <dbReference type="Proteomes" id="UP001311799"/>
    </source>
</evidence>
<organism evidence="1 2">
    <name type="scientific">Cryptosporidium xiaoi</name>
    <dbReference type="NCBI Taxonomy" id="659607"/>
    <lineage>
        <taxon>Eukaryota</taxon>
        <taxon>Sar</taxon>
        <taxon>Alveolata</taxon>
        <taxon>Apicomplexa</taxon>
        <taxon>Conoidasida</taxon>
        <taxon>Coccidia</taxon>
        <taxon>Eucoccidiorida</taxon>
        <taxon>Eimeriorina</taxon>
        <taxon>Cryptosporidiidae</taxon>
        <taxon>Cryptosporidium</taxon>
    </lineage>
</organism>
<evidence type="ECO:0000313" key="1">
    <source>
        <dbReference type="EMBL" id="KAK6589190.1"/>
    </source>
</evidence>
<dbReference type="Proteomes" id="UP001311799">
    <property type="component" value="Unassembled WGS sequence"/>
</dbReference>
<dbReference type="AlphaFoldDB" id="A0AAV9Y085"/>
<sequence>MQMVSNFYDEEIRNTIKSLHKKLLKLFYLENKNTFELLNEINISISESSEYGISQCIDIIIPPIVMVIHKYIKNDNYSKLNKGNSKESHQECSINSVNTTLLEELFKILYNVLFKINSGDNIVSNRISMIFYDILFPIIQTFRICKIEKNESLINMLIKIVNQDLRLFWRYWKYDLSDPKGQYLIIPVMINYFLSISLPLPNENKVHSNYVLYSKNNRKTSLETISKIPNIINNNEILIKIFPGVIQAVGLQIINIDIDNTPFEIIDLSLKTFIEWFSYCINDNNTKQISSQTIISSTINTGKIIEHILNFKSNDLSLFESSRNIEKNEHKCKKISTVRRFFIEIANSCLINSFENFIRYSKLTLKRCVDFLFSMCQNEEENSIIKFLKFLNETFSSGNSDKKSQFFEEYFSEISTHFQCGIFDRKKLKSYNRVDVCELLNIISRDYGIMFIRNKLNINLNYLDLESMLNSLFESFISNNSFEIYRKNILKLFHIIERFDSNRPLVCSKENLRIETQDINMEITDLIFSNERHETKNTFNSDDFLLNISVFQFFGDIITSIFCEKFQEDKIYSFRSLSLFAMDTISILLINLKNEAILYCFTDLFRRKTSDPNNSLFESFTDFLTYFILCYLTEYLINYNIENHKKPCNFYNKTRDEISQLLTNLLELLMKEFSKAISFNCKTIYSIVNVNILLISIGNIFKIANYVEQNKDVYIQKFNSMIFNLLLCFYDRRNITHNNARYVLVQFSTLFGSTNCTDSTIKELLTNYSVDILKPIETMLYNKAQREMIEVLLFLFENCQIELLIELEDLVEKIININIEENMWIFEFIHIISYRLSSRLHYKNKQITSELIFEHIKSFTNLKEEINIRFRGTGENIRKMIFIFCLEFNVFFRNIIKKIICELPHDYYNYALANGSDKEHFLNESLPKNQNFEMSKIRTIANKLIPISYSFSFNNDNNDFSILKYQHLSVNTLLNCLSILSIDKQNLFLEASRIASHAINSWERVINLFIRSNNIKYRNILINTREICIINQILIKLIVSCENFIIKKLEENLVPLLLTFIEFIFERSKNCEFMDDKEDRLNSTMYRLSIKALDLLKYFTKFYTRQSTSIVKLETLNNIVGKFTSPVIGSFSIYWRLVSTEIIIDVFKVFPFLIKTHLKALIVGINDHISTISFITKYMSKSCLQKNYEKVSVMVDLIAATEGESSLISKMNSI</sequence>
<reference evidence="1 2" key="1">
    <citation type="submission" date="2023-10" db="EMBL/GenBank/DDBJ databases">
        <title>Comparative genomics analysis reveals potential genetic determinants of host preference in Cryptosporidium xiaoi.</title>
        <authorList>
            <person name="Xiao L."/>
            <person name="Li J."/>
        </authorList>
    </citation>
    <scope>NUCLEOTIDE SEQUENCE [LARGE SCALE GENOMIC DNA]</scope>
    <source>
        <strain evidence="1 2">52996</strain>
    </source>
</reference>
<keyword evidence="2" id="KW-1185">Reference proteome</keyword>
<evidence type="ECO:0008006" key="3">
    <source>
        <dbReference type="Google" id="ProtNLM"/>
    </source>
</evidence>
<dbReference type="EMBL" id="JAWDEY010000013">
    <property type="protein sequence ID" value="KAK6589190.1"/>
    <property type="molecule type" value="Genomic_DNA"/>
</dbReference>